<accession>A0A9D2PZ41</accession>
<dbReference type="InterPro" id="IPR029068">
    <property type="entry name" value="Glyas_Bleomycin-R_OHBP_Dase"/>
</dbReference>
<evidence type="ECO:0000256" key="1">
    <source>
        <dbReference type="SAM" id="MobiDB-lite"/>
    </source>
</evidence>
<reference evidence="3" key="1">
    <citation type="journal article" date="2021" name="PeerJ">
        <title>Extensive microbial diversity within the chicken gut microbiome revealed by metagenomics and culture.</title>
        <authorList>
            <person name="Gilroy R."/>
            <person name="Ravi A."/>
            <person name="Getino M."/>
            <person name="Pursley I."/>
            <person name="Horton D.L."/>
            <person name="Alikhan N.F."/>
            <person name="Baker D."/>
            <person name="Gharbi K."/>
            <person name="Hall N."/>
            <person name="Watson M."/>
            <person name="Adriaenssens E.M."/>
            <person name="Foster-Nyarko E."/>
            <person name="Jarju S."/>
            <person name="Secka A."/>
            <person name="Antonio M."/>
            <person name="Oren A."/>
            <person name="Chaudhuri R.R."/>
            <person name="La Ragione R."/>
            <person name="Hildebrand F."/>
            <person name="Pallen M.J."/>
        </authorList>
    </citation>
    <scope>NUCLEOTIDE SEQUENCE</scope>
    <source>
        <strain evidence="3">CHK130-7132</strain>
    </source>
</reference>
<sequence length="249" mass="25536">MLPAGRRSSGIRLRPGAAAAVLGLPASELRDLRVPLEQVWGAGPDRLVESLAVASPPRRLELLATAVSQRRAAPDGLVAAAAQRLARPRTRVAQVAADLGVTDRPSTRTFYEQAFGWRVHDHGPAYSGIAAPDGEGEVGGLNPGAAPSADGPLVLPFSEDLDATVTAVLAAGGTVVAGPYKFPGGRRFEFTDRSGNRLGVFADPCGAPDRAPPGAPLATVSSCPSPSCRPAPRTTSRPSGASASGPRSR</sequence>
<organism evidence="3 4">
    <name type="scientific">Candidatus Brachybacterium intestinipullorum</name>
    <dbReference type="NCBI Taxonomy" id="2838512"/>
    <lineage>
        <taxon>Bacteria</taxon>
        <taxon>Bacillati</taxon>
        <taxon>Actinomycetota</taxon>
        <taxon>Actinomycetes</taxon>
        <taxon>Micrococcales</taxon>
        <taxon>Dermabacteraceae</taxon>
        <taxon>Brachybacterium</taxon>
    </lineage>
</organism>
<feature type="region of interest" description="Disordered" evidence="1">
    <location>
        <begin position="208"/>
        <end position="249"/>
    </location>
</feature>
<evidence type="ECO:0000313" key="4">
    <source>
        <dbReference type="Proteomes" id="UP000823854"/>
    </source>
</evidence>
<dbReference type="InterPro" id="IPR037523">
    <property type="entry name" value="VOC_core"/>
</dbReference>
<comment type="caution">
    <text evidence="3">The sequence shown here is derived from an EMBL/GenBank/DDBJ whole genome shotgun (WGS) entry which is preliminary data.</text>
</comment>
<dbReference type="SUPFAM" id="SSF54593">
    <property type="entry name" value="Glyoxalase/Bleomycin resistance protein/Dihydroxybiphenyl dioxygenase"/>
    <property type="match status" value="1"/>
</dbReference>
<proteinExistence type="predicted"/>
<dbReference type="CDD" id="cd07247">
    <property type="entry name" value="SgaA_N_like"/>
    <property type="match status" value="1"/>
</dbReference>
<name>A0A9D2PZ41_9MICO</name>
<dbReference type="PROSITE" id="PS51819">
    <property type="entry name" value="VOC"/>
    <property type="match status" value="1"/>
</dbReference>
<dbReference type="Gene3D" id="3.10.180.10">
    <property type="entry name" value="2,3-Dihydroxybiphenyl 1,2-Dioxygenase, domain 1"/>
    <property type="match status" value="1"/>
</dbReference>
<dbReference type="PANTHER" id="PTHR33993:SF1">
    <property type="entry name" value="GLYOXALASE FAMILY PROTEIN"/>
    <property type="match status" value="1"/>
</dbReference>
<dbReference type="EMBL" id="DWWC01000197">
    <property type="protein sequence ID" value="HJC69907.1"/>
    <property type="molecule type" value="Genomic_DNA"/>
</dbReference>
<dbReference type="Pfam" id="PF00903">
    <property type="entry name" value="Glyoxalase"/>
    <property type="match status" value="1"/>
</dbReference>
<dbReference type="PANTHER" id="PTHR33993">
    <property type="entry name" value="GLYOXALASE-RELATED"/>
    <property type="match status" value="1"/>
</dbReference>
<gene>
    <name evidence="3" type="ORF">H9932_09570</name>
</gene>
<feature type="compositionally biased region" description="Low complexity" evidence="1">
    <location>
        <begin position="221"/>
        <end position="239"/>
    </location>
</feature>
<evidence type="ECO:0000313" key="3">
    <source>
        <dbReference type="EMBL" id="HJC69907.1"/>
    </source>
</evidence>
<feature type="domain" description="VOC" evidence="2">
    <location>
        <begin position="91"/>
        <end position="203"/>
    </location>
</feature>
<protein>
    <submittedName>
        <fullName evidence="3">VOC family protein</fullName>
    </submittedName>
</protein>
<dbReference type="AlphaFoldDB" id="A0A9D2PZ41"/>
<dbReference type="InterPro" id="IPR004360">
    <property type="entry name" value="Glyas_Fos-R_dOase_dom"/>
</dbReference>
<dbReference type="Proteomes" id="UP000823854">
    <property type="component" value="Unassembled WGS sequence"/>
</dbReference>
<evidence type="ECO:0000259" key="2">
    <source>
        <dbReference type="PROSITE" id="PS51819"/>
    </source>
</evidence>
<reference evidence="3" key="2">
    <citation type="submission" date="2021-04" db="EMBL/GenBank/DDBJ databases">
        <authorList>
            <person name="Gilroy R."/>
        </authorList>
    </citation>
    <scope>NUCLEOTIDE SEQUENCE</scope>
    <source>
        <strain evidence="3">CHK130-7132</strain>
    </source>
</reference>
<dbReference type="InterPro" id="IPR052164">
    <property type="entry name" value="Anthracycline_SecMetBiosynth"/>
</dbReference>